<dbReference type="PANTHER" id="PTHR23053">
    <property type="entry name" value="DLEC1 DELETED IN LUNG AND ESOPHAGEAL CANCER 1"/>
    <property type="match status" value="1"/>
</dbReference>
<evidence type="ECO:0000256" key="1">
    <source>
        <dbReference type="ARBA" id="ARBA00004138"/>
    </source>
</evidence>
<reference evidence="8" key="1">
    <citation type="submission" date="2023-10" db="EMBL/GenBank/DDBJ databases">
        <authorList>
            <person name="Chen Y."/>
            <person name="Shah S."/>
            <person name="Dougan E. K."/>
            <person name="Thang M."/>
            <person name="Chan C."/>
        </authorList>
    </citation>
    <scope>NUCLEOTIDE SEQUENCE [LARGE SCALE GENOMIC DNA]</scope>
</reference>
<dbReference type="InterPro" id="IPR053879">
    <property type="entry name" value="HYDIN_VesB_CFA65-like_Ig"/>
</dbReference>
<feature type="region of interest" description="Disordered" evidence="6">
    <location>
        <begin position="1545"/>
        <end position="1568"/>
    </location>
</feature>
<dbReference type="Gene3D" id="2.60.40.10">
    <property type="entry name" value="Immunoglobulins"/>
    <property type="match status" value="11"/>
</dbReference>
<evidence type="ECO:0000256" key="5">
    <source>
        <dbReference type="ARBA" id="ARBA00023273"/>
    </source>
</evidence>
<feature type="domain" description="HYDIN/VesB/CFA65-like Ig-like" evidence="7">
    <location>
        <begin position="497"/>
        <end position="596"/>
    </location>
</feature>
<evidence type="ECO:0000256" key="4">
    <source>
        <dbReference type="ARBA" id="ARBA00023069"/>
    </source>
</evidence>
<evidence type="ECO:0000259" key="7">
    <source>
        <dbReference type="Pfam" id="PF22544"/>
    </source>
</evidence>
<feature type="compositionally biased region" description="Polar residues" evidence="6">
    <location>
        <begin position="1"/>
        <end position="16"/>
    </location>
</feature>
<evidence type="ECO:0000256" key="3">
    <source>
        <dbReference type="ARBA" id="ARBA00022490"/>
    </source>
</evidence>
<evidence type="ECO:0000313" key="8">
    <source>
        <dbReference type="EMBL" id="CAK0791290.1"/>
    </source>
</evidence>
<name>A0ABN9PIB1_9DINO</name>
<protein>
    <recommendedName>
        <fullName evidence="7">HYDIN/VesB/CFA65-like Ig-like domain-containing protein</fullName>
    </recommendedName>
</protein>
<feature type="region of interest" description="Disordered" evidence="6">
    <location>
        <begin position="1239"/>
        <end position="1259"/>
    </location>
</feature>
<evidence type="ECO:0000256" key="2">
    <source>
        <dbReference type="ARBA" id="ARBA00004496"/>
    </source>
</evidence>
<organism evidence="8 9">
    <name type="scientific">Prorocentrum cordatum</name>
    <dbReference type="NCBI Taxonomy" id="2364126"/>
    <lineage>
        <taxon>Eukaryota</taxon>
        <taxon>Sar</taxon>
        <taxon>Alveolata</taxon>
        <taxon>Dinophyceae</taxon>
        <taxon>Prorocentrales</taxon>
        <taxon>Prorocentraceae</taxon>
        <taxon>Prorocentrum</taxon>
    </lineage>
</organism>
<keyword evidence="4" id="KW-0969">Cilium</keyword>
<feature type="compositionally biased region" description="Polar residues" evidence="6">
    <location>
        <begin position="23"/>
        <end position="37"/>
    </location>
</feature>
<feature type="domain" description="HYDIN/VesB/CFA65-like Ig-like" evidence="7">
    <location>
        <begin position="221"/>
        <end position="308"/>
    </location>
</feature>
<dbReference type="Proteomes" id="UP001189429">
    <property type="component" value="Unassembled WGS sequence"/>
</dbReference>
<evidence type="ECO:0000313" key="9">
    <source>
        <dbReference type="Proteomes" id="UP001189429"/>
    </source>
</evidence>
<comment type="caution">
    <text evidence="8">The sequence shown here is derived from an EMBL/GenBank/DDBJ whole genome shotgun (WGS) entry which is preliminary data.</text>
</comment>
<proteinExistence type="predicted"/>
<gene>
    <name evidence="8" type="ORF">PCOR1329_LOCUS2233</name>
</gene>
<dbReference type="Pfam" id="PF14874">
    <property type="entry name" value="PapD-like"/>
    <property type="match status" value="1"/>
</dbReference>
<keyword evidence="5" id="KW-0966">Cell projection</keyword>
<feature type="region of interest" description="Disordered" evidence="6">
    <location>
        <begin position="1"/>
        <end position="66"/>
    </location>
</feature>
<comment type="subcellular location">
    <subcellularLocation>
        <location evidence="1">Cell projection</location>
        <location evidence="1">Cilium</location>
    </subcellularLocation>
    <subcellularLocation>
        <location evidence="2">Cytoplasm</location>
    </subcellularLocation>
</comment>
<dbReference type="InterPro" id="IPR033305">
    <property type="entry name" value="Hydin-like"/>
</dbReference>
<accession>A0ABN9PIB1</accession>
<feature type="compositionally biased region" description="Acidic residues" evidence="6">
    <location>
        <begin position="393"/>
        <end position="404"/>
    </location>
</feature>
<dbReference type="InterPro" id="IPR013783">
    <property type="entry name" value="Ig-like_fold"/>
</dbReference>
<evidence type="ECO:0000256" key="6">
    <source>
        <dbReference type="SAM" id="MobiDB-lite"/>
    </source>
</evidence>
<dbReference type="Pfam" id="PF22544">
    <property type="entry name" value="HYDIN_VesB_CFA65-like_Ig"/>
    <property type="match status" value="3"/>
</dbReference>
<feature type="domain" description="HYDIN/VesB/CFA65-like Ig-like" evidence="7">
    <location>
        <begin position="1339"/>
        <end position="1433"/>
    </location>
</feature>
<sequence length="1704" mass="187998">MAGTYGVSTRSASQTRLPGGRGVSNSTMGMGERTTSLPALGTRAGAGRGYPSTSEAKGMKRTPTPSELLSQRRDLALVGASQPKITGFMDIGKYSNHTESAVPYDRPLFSVMPPVIAFQDFEGLQTYEATVTLRNQDKVARRVKVFEPDSSFFELRPGRNAAHSRRSSSGGSGDKVAPGMEVSYVVRFKPDAKIDYSYDLVVVTEREKFAVPIRASGGSALLTFPDEIDFGDECVVGHRSERTVLVRNVGDRTTKFSLRTHPPFSVTVPDGYLAEGAACQVSVYFTPDAVEPCVAEMQLRYEQLEATVRLRGGASNANISLSTDNLVIEHTYVGLEAQDTVIIRNESDVPVDFRWHLLPSQLEEHEHRRALQRHLKAEEGDEMLYLCQQHDEDSSEDSQSEEDGERAKARKKNKVTTSLSRKYSSINKAVKEDPMLFRDAIFAIEPLIGQIWPHSQVTCACTFLPKDALMYTCTAYLACVGQESRARLMLKGLGIGPKATFSYDELDVGSVFVDSTHRYEVQLLNQGDIDVDFRLVPGDTQIGRQFNFTPSSGTIAVGGHCEVVVDFKPKELGEFVETFEWALKGSNAPVTLCFRGVSVQPSFEFDVERLVFGTVSYGFLNSRMMALTNTSEVPCIYTLRIPEDERSEFDIIPSNGTLLPGCSQRVQVDFVSSTEKKYDLRLVVDLEGVGNELLSIPITAACAVPSVTFEPQAGLSYGDIFIRYPFHQSLYLHNTSALPAKFRVLQQEDKSRAEFEPDQWTGTVPPCASHVITVTLTAHSPGPLRISMYVKLHGKDVPFPLTLTANSVGPRVVVDPPAVDWGSVKCLEPVTRHVRVTNDSCIDATVRAFMNERRSLWSVHPKMMHLSPQETLQLAVTLKIDETCPVKDILNLIVSEGNDLTVEMRGKGTETPIQSEQPLDLIDFGTIFTTHQEPRDIVIRNYGQVARRLTWIKEKEKKKESEPEPNKKVKVQEKIQAFKVEPESVMLEPKTAYRFTFIAMSPKPGSMEDFLCCNEQVDKGGNPAKQIFRPRLRATFVAPQLKLSTTEIKFNFVAGPDSKVDMMSQTLTLENTSPLQVKCTLDAPYPFSASVGEATIAPGTELEVLVTFYPAHRVSRESGTVTKPLIIRYEDHPATNNIQLIGNMMFPNLELDSRACEFGTVLNETSKKINVKLTNPTSLQVCYHWCFSVQGEDEEEDANKQVPTGHMQASNLSFRPLTGNTTTTMLGNTGQILGSVETRRLEDGSRSPSAAPSPTSMMRTTHSVMQSAPQDKDDVDLNQVFDILPIFGKIDPGESQVVTFTYYGVRDRAFRASAVCAVDGGPEYEVKLSGSAAPCKYGLDAHELDFGDIPFITSAEQEVMLSNPGKVTTSFYFNLANVSRPGIVDVHPQSGVLNAGDKQKVQVRFRAGIPDRIEEKVLVEIAHFAPEVLTIRGNGTFPGVVLELPRWNAEAHEAGRREAVQRLTTSAPAAPPDASEAKEVSPTKAKKMFRQKNFDLTKASRSSTILDSGLDLLEVECEVDRFNLCNELLEQARLRASGGFQDAARSSTGARARMSGGMASPTSTKRLRSTRSEAVPTITAAHYVCDFGHLPLGHVSHRQIVILNGCSEAVNIAMDKTALQENGVTLEPEKIRSIPAKGSQALQLSATRPFEETEAKVEFDWMVTVKGGPTYKISMIANFVIEDISWCPPVRSTSAASWWARRSV</sequence>
<feature type="region of interest" description="Disordered" evidence="6">
    <location>
        <begin position="1464"/>
        <end position="1486"/>
    </location>
</feature>
<keyword evidence="9" id="KW-1185">Reference proteome</keyword>
<feature type="region of interest" description="Disordered" evidence="6">
    <location>
        <begin position="390"/>
        <end position="413"/>
    </location>
</feature>
<dbReference type="EMBL" id="CAUYUJ010000558">
    <property type="protein sequence ID" value="CAK0791290.1"/>
    <property type="molecule type" value="Genomic_DNA"/>
</dbReference>
<feature type="compositionally biased region" description="Low complexity" evidence="6">
    <location>
        <begin position="1246"/>
        <end position="1259"/>
    </location>
</feature>
<keyword evidence="3" id="KW-0963">Cytoplasm</keyword>
<dbReference type="PANTHER" id="PTHR23053:SF0">
    <property type="entry name" value="HYDROCEPHALUS-INDUCING PROTEIN HOMOLOG"/>
    <property type="match status" value="1"/>
</dbReference>